<keyword evidence="4" id="KW-1185">Reference proteome</keyword>
<dbReference type="Pfam" id="PF15410">
    <property type="entry name" value="PH_9"/>
    <property type="match status" value="1"/>
</dbReference>
<evidence type="ECO:0000313" key="4">
    <source>
        <dbReference type="Proteomes" id="UP000241818"/>
    </source>
</evidence>
<dbReference type="RefSeq" id="XP_024716659.1">
    <property type="nucleotide sequence ID" value="XM_024864025.1"/>
</dbReference>
<feature type="compositionally biased region" description="Basic and acidic residues" evidence="1">
    <location>
        <begin position="975"/>
        <end position="990"/>
    </location>
</feature>
<evidence type="ECO:0000256" key="1">
    <source>
        <dbReference type="SAM" id="MobiDB-lite"/>
    </source>
</evidence>
<feature type="compositionally biased region" description="Low complexity" evidence="1">
    <location>
        <begin position="1397"/>
        <end position="1410"/>
    </location>
</feature>
<dbReference type="Pfam" id="PF01369">
    <property type="entry name" value="Sec7"/>
    <property type="match status" value="1"/>
</dbReference>
<feature type="region of interest" description="Disordered" evidence="1">
    <location>
        <begin position="1064"/>
        <end position="1103"/>
    </location>
</feature>
<dbReference type="InterPro" id="IPR035999">
    <property type="entry name" value="Sec7_dom_sf"/>
</dbReference>
<dbReference type="GeneID" id="36572106"/>
<dbReference type="SUPFAM" id="SSF48425">
    <property type="entry name" value="Sec7 domain"/>
    <property type="match status" value="1"/>
</dbReference>
<feature type="compositionally biased region" description="Basic and acidic residues" evidence="1">
    <location>
        <begin position="127"/>
        <end position="141"/>
    </location>
</feature>
<feature type="compositionally biased region" description="Pro residues" evidence="1">
    <location>
        <begin position="308"/>
        <end position="322"/>
    </location>
</feature>
<dbReference type="STRING" id="857342.A0A2T3APS0"/>
<dbReference type="Gene3D" id="1.10.1000.11">
    <property type="entry name" value="Arf Nucleotide-binding Site Opener,domain 2"/>
    <property type="match status" value="1"/>
</dbReference>
<feature type="region of interest" description="Disordered" evidence="1">
    <location>
        <begin position="941"/>
        <end position="1018"/>
    </location>
</feature>
<dbReference type="SMART" id="SM00222">
    <property type="entry name" value="Sec7"/>
    <property type="match status" value="1"/>
</dbReference>
<dbReference type="Proteomes" id="UP000241818">
    <property type="component" value="Unassembled WGS sequence"/>
</dbReference>
<dbReference type="InParanoid" id="A0A2T3APS0"/>
<proteinExistence type="predicted"/>
<dbReference type="InterPro" id="IPR023394">
    <property type="entry name" value="Sec7_C_sf"/>
</dbReference>
<evidence type="ECO:0000313" key="3">
    <source>
        <dbReference type="EMBL" id="PSS07003.1"/>
    </source>
</evidence>
<feature type="compositionally biased region" description="Low complexity" evidence="1">
    <location>
        <begin position="1131"/>
        <end position="1149"/>
    </location>
</feature>
<feature type="region of interest" description="Disordered" evidence="1">
    <location>
        <begin position="1115"/>
        <end position="1149"/>
    </location>
</feature>
<feature type="compositionally biased region" description="Basic and acidic residues" evidence="1">
    <location>
        <begin position="82"/>
        <end position="98"/>
    </location>
</feature>
<feature type="compositionally biased region" description="Polar residues" evidence="1">
    <location>
        <begin position="1411"/>
        <end position="1421"/>
    </location>
</feature>
<evidence type="ECO:0000259" key="2">
    <source>
        <dbReference type="PROSITE" id="PS50190"/>
    </source>
</evidence>
<feature type="region of interest" description="Disordered" evidence="1">
    <location>
        <begin position="1397"/>
        <end position="1442"/>
    </location>
</feature>
<feature type="domain" description="SEC7" evidence="2">
    <location>
        <begin position="782"/>
        <end position="947"/>
    </location>
</feature>
<feature type="region of interest" description="Disordered" evidence="1">
    <location>
        <begin position="1"/>
        <end position="105"/>
    </location>
</feature>
<sequence length="1565" mass="171861">MQSLDAAPQSPKLRTPISLNVDTGYNGKGKRRDASPPRTPPPRTQNSQMGRVNYSDGKGEMGVHTSPAEAWLDDITPVDPSTIKESEPRRRETRDSHDLSLSAQQGIRDSLVDHMLLSFDQFPYTQDEGRHPTVDEERLYSYDEGPYQPSSNFGPPRNGPSGHSYSYSSDYENDDSSRYSGQYSRGRRSNSSSNFQTGLGRINSGRNDNYTGTNPTISRGPQVQVPTRGLHSRGGKGSKGSSANSFDLGYAQVTSNTRWSRGLSGRSSSFDYGDGSVLQNAMSRQIDNNVSALSPLFSPYDYDAAPTPTIPGGPRRCPPSPIMLPHHEPAPVEPPPPKLERKRSTRSAKSAYKGKPISGGRPDYGLNNPTRDLPSLPAFIKEPAPAPSVAYGKTKEASQAAQPTKDRPGFFRRVFGSSKNNPAPTPDHAPSHRSGPSAETADQSSSKSHHIGNQIKPHYIPSPPREAPPAPKEHTHVLSKRPSAFFRRRKKSVSEPEAPLPVMPVLQYQPTADEPHSPASSLRQVMSPYLKVNSRGTVDSEDPPDRREPSPEDERQVRGFSPDYEPDVSATIRPVKSSSRDAIETRSPPYLLDQAPPAARTSGHHAGLDGHGQSRDERGATFLQDNSDNDPDAHSDSSKPALPTTDAATGSNRIAAPVSPQLQSASRDMMLGGQDERTLSKLSPASAKTDVSRDPSAMGSPRSVAESKFSQTKPASIVKEQELLSPINALESSRLWLELSSSEDDFRPKNLEPPTKTEILSTTSGSTDTVYKSATSLPILQFEGQDEDELHRQQTQAVTEALDADVSERAKMIYDGNEDFIPREKAAAWLGEERELNARMLTAYMELYDFTNLNILTALRTMCTRLVLKGESQQVDRILDAFAQRWCQCNPNHGFKVTDVVHTICYSLLLLNTDLHLADIEQKMTRSQFVKNTMPTIRKSVADSAPDAFEPNRPTVLPGKSQAFTQDSPTTKSNENLKPEKSSLEVERPSWRSSFKPPPRTDSDGLNGKSPTPLDYDTPLDDCGPLVKAPFHGTLRTWEVQVEIVLKDFYNSIRNERLPLCGATEDKSQWQPPSSSSLSVFGNGKLRRSPSVLSKTPSEPNYMRNRTADTVRVGGNKWASKNRSRPRLYPTSSGLGSSRTSLDDQSSMWSPSVSSSTWSKYSLGKTQTSSMSVDSFGSNWLQGDFQQSIGFANALSQAIIREETVGSVSSAGSDEFRVAPLLEDESLELAGAPWAKEGIVKHKHHLEALDKKAKDRNWNEVFAVIEKGYMSLFSFSTKSMRNKSKGRAVGGVVGGGNWQDNAENLGSFLLRQTIASALPSPGYSKARPHVWALSLPTGAVHLFQVGTPDIVKEFVSTANYWSARLSNHPLVGGISNIEYGWSDAVVNNVLAATINESVSSRPSTSARRPSIQSSLRSSIDQSGHPRSKLPGDRITISDWTPPTQSMRASNLMETDQLATLVAYVAGIEEELQKHNQLRNPMLLAFSPRHPNAQKAMANWEKKSSYLLREIVKFRTYIDSLQGAQATRERVYAERAAEKAVAEGSEYDEADSVLQNEEIGRIASQP</sequence>
<dbReference type="GO" id="GO:0005085">
    <property type="term" value="F:guanyl-nucleotide exchange factor activity"/>
    <property type="evidence" value="ECO:0007669"/>
    <property type="project" value="InterPro"/>
</dbReference>
<dbReference type="GO" id="GO:0032012">
    <property type="term" value="P:regulation of ARF protein signal transduction"/>
    <property type="evidence" value="ECO:0007669"/>
    <property type="project" value="InterPro"/>
</dbReference>
<reference evidence="3 4" key="1">
    <citation type="journal article" date="2018" name="New Phytol.">
        <title>Comparative genomics and transcriptomics depict ericoid mycorrhizal fungi as versatile saprotrophs and plant mutualists.</title>
        <authorList>
            <person name="Martino E."/>
            <person name="Morin E."/>
            <person name="Grelet G.A."/>
            <person name="Kuo A."/>
            <person name="Kohler A."/>
            <person name="Daghino S."/>
            <person name="Barry K.W."/>
            <person name="Cichocki N."/>
            <person name="Clum A."/>
            <person name="Dockter R.B."/>
            <person name="Hainaut M."/>
            <person name="Kuo R.C."/>
            <person name="LaButti K."/>
            <person name="Lindahl B.D."/>
            <person name="Lindquist E.A."/>
            <person name="Lipzen A."/>
            <person name="Khouja H.R."/>
            <person name="Magnuson J."/>
            <person name="Murat C."/>
            <person name="Ohm R.A."/>
            <person name="Singer S.W."/>
            <person name="Spatafora J.W."/>
            <person name="Wang M."/>
            <person name="Veneault-Fourrey C."/>
            <person name="Henrissat B."/>
            <person name="Grigoriev I.V."/>
            <person name="Martin F.M."/>
            <person name="Perotto S."/>
        </authorList>
    </citation>
    <scope>NUCLEOTIDE SEQUENCE [LARGE SCALE GENOMIC DNA]</scope>
    <source>
        <strain evidence="3 4">ATCC 22711</strain>
    </source>
</reference>
<dbReference type="OrthoDB" id="2157641at2759"/>
<feature type="compositionally biased region" description="Basic and acidic residues" evidence="1">
    <location>
        <begin position="606"/>
        <end position="619"/>
    </location>
</feature>
<dbReference type="PANTHER" id="PTHR10663">
    <property type="entry name" value="GUANYL-NUCLEOTIDE EXCHANGE FACTOR"/>
    <property type="match status" value="1"/>
</dbReference>
<dbReference type="Gene3D" id="2.30.29.30">
    <property type="entry name" value="Pleckstrin-homology domain (PH domain)/Phosphotyrosine-binding domain (PTB)"/>
    <property type="match status" value="1"/>
</dbReference>
<accession>A0A2T3APS0</accession>
<dbReference type="InterPro" id="IPR000904">
    <property type="entry name" value="Sec7_dom"/>
</dbReference>
<feature type="region of interest" description="Disordered" evidence="1">
    <location>
        <begin position="123"/>
        <end position="245"/>
    </location>
</feature>
<gene>
    <name evidence="3" type="ORF">M430DRAFT_191461</name>
</gene>
<feature type="region of interest" description="Disordered" evidence="1">
    <location>
        <begin position="308"/>
        <end position="713"/>
    </location>
</feature>
<feature type="compositionally biased region" description="Polar residues" evidence="1">
    <location>
        <begin position="204"/>
        <end position="225"/>
    </location>
</feature>
<dbReference type="InterPro" id="IPR011993">
    <property type="entry name" value="PH-like_dom_sf"/>
</dbReference>
<dbReference type="EMBL" id="KZ679019">
    <property type="protein sequence ID" value="PSS07003.1"/>
    <property type="molecule type" value="Genomic_DNA"/>
</dbReference>
<dbReference type="SUPFAM" id="SSF50729">
    <property type="entry name" value="PH domain-like"/>
    <property type="match status" value="1"/>
</dbReference>
<feature type="region of interest" description="Disordered" evidence="1">
    <location>
        <begin position="744"/>
        <end position="764"/>
    </location>
</feature>
<feature type="compositionally biased region" description="Pro residues" evidence="1">
    <location>
        <begin position="460"/>
        <end position="470"/>
    </location>
</feature>
<protein>
    <recommendedName>
        <fullName evidence="2">SEC7 domain-containing protein</fullName>
    </recommendedName>
</protein>
<feature type="compositionally biased region" description="Polar residues" evidence="1">
    <location>
        <begin position="962"/>
        <end position="974"/>
    </location>
</feature>
<dbReference type="PANTHER" id="PTHR10663:SF373">
    <property type="entry name" value="PH AND SEC7 DOMAIN-CONTAINING PROTEIN C11E3.11C"/>
    <property type="match status" value="1"/>
</dbReference>
<organism evidence="3 4">
    <name type="scientific">Amorphotheca resinae ATCC 22711</name>
    <dbReference type="NCBI Taxonomy" id="857342"/>
    <lineage>
        <taxon>Eukaryota</taxon>
        <taxon>Fungi</taxon>
        <taxon>Dikarya</taxon>
        <taxon>Ascomycota</taxon>
        <taxon>Pezizomycotina</taxon>
        <taxon>Leotiomycetes</taxon>
        <taxon>Helotiales</taxon>
        <taxon>Amorphothecaceae</taxon>
        <taxon>Amorphotheca</taxon>
    </lineage>
</organism>
<feature type="compositionally biased region" description="Low complexity" evidence="1">
    <location>
        <begin position="178"/>
        <end position="194"/>
    </location>
</feature>
<dbReference type="PROSITE" id="PS50190">
    <property type="entry name" value="SEC7"/>
    <property type="match status" value="1"/>
</dbReference>
<dbReference type="InterPro" id="IPR041681">
    <property type="entry name" value="PH_9"/>
</dbReference>
<feature type="compositionally biased region" description="Basic and acidic residues" evidence="1">
    <location>
        <begin position="543"/>
        <end position="557"/>
    </location>
</feature>
<feature type="compositionally biased region" description="Low complexity" evidence="1">
    <location>
        <begin position="1069"/>
        <end position="1079"/>
    </location>
</feature>
<name>A0A2T3APS0_AMORE</name>